<feature type="compositionally biased region" description="Low complexity" evidence="1">
    <location>
        <begin position="44"/>
        <end position="81"/>
    </location>
</feature>
<keyword evidence="3" id="KW-1185">Reference proteome</keyword>
<organism evidence="2 3">
    <name type="scientific">Neofusicoccum ribis</name>
    <dbReference type="NCBI Taxonomy" id="45134"/>
    <lineage>
        <taxon>Eukaryota</taxon>
        <taxon>Fungi</taxon>
        <taxon>Dikarya</taxon>
        <taxon>Ascomycota</taxon>
        <taxon>Pezizomycotina</taxon>
        <taxon>Dothideomycetes</taxon>
        <taxon>Dothideomycetes incertae sedis</taxon>
        <taxon>Botryosphaeriales</taxon>
        <taxon>Botryosphaeriaceae</taxon>
        <taxon>Neofusicoccum</taxon>
    </lineage>
</organism>
<evidence type="ECO:0000313" key="2">
    <source>
        <dbReference type="EMBL" id="KAL1624012.1"/>
    </source>
</evidence>
<gene>
    <name evidence="2" type="ORF">SLS56_007994</name>
</gene>
<name>A0ABR3SM78_9PEZI</name>
<proteinExistence type="predicted"/>
<feature type="region of interest" description="Disordered" evidence="1">
    <location>
        <begin position="32"/>
        <end position="100"/>
    </location>
</feature>
<dbReference type="Proteomes" id="UP001521116">
    <property type="component" value="Unassembled WGS sequence"/>
</dbReference>
<sequence length="100" mass="10542">MAASKFIEVLDTTTQPTYSGYNVSLEDILAETQRRSSTGDIDGSNNPSSKPRNNSNSGASSTSSTSSSPDSSTPTSPTSPTMRNRLRRFTLGNGGGAKHR</sequence>
<comment type="caution">
    <text evidence="2">The sequence shown here is derived from an EMBL/GenBank/DDBJ whole genome shotgun (WGS) entry which is preliminary data.</text>
</comment>
<accession>A0ABR3SM78</accession>
<evidence type="ECO:0000313" key="3">
    <source>
        <dbReference type="Proteomes" id="UP001521116"/>
    </source>
</evidence>
<protein>
    <submittedName>
        <fullName evidence="2">Uncharacterized protein</fullName>
    </submittedName>
</protein>
<dbReference type="EMBL" id="JAJVDC020000111">
    <property type="protein sequence ID" value="KAL1624012.1"/>
    <property type="molecule type" value="Genomic_DNA"/>
</dbReference>
<evidence type="ECO:0000256" key="1">
    <source>
        <dbReference type="SAM" id="MobiDB-lite"/>
    </source>
</evidence>
<reference evidence="2 3" key="1">
    <citation type="submission" date="2024-02" db="EMBL/GenBank/DDBJ databases">
        <title>De novo assembly and annotation of 12 fungi associated with fruit tree decline syndrome in Ontario, Canada.</title>
        <authorList>
            <person name="Sulman M."/>
            <person name="Ellouze W."/>
            <person name="Ilyukhin E."/>
        </authorList>
    </citation>
    <scope>NUCLEOTIDE SEQUENCE [LARGE SCALE GENOMIC DNA]</scope>
    <source>
        <strain evidence="2 3">M1-105</strain>
    </source>
</reference>